<sequence>MNGWTSLLLVVCCGALHVMATEQPENHFSYVLNQHKQLWDRLDEDEIARLGIKMRAANYTISYLPQPLDHFEVQTTGQYQQKYYVVDQYWRKPDGPVFLYIGGEWTMNPYEFSNGPIADLAVTEGALILAVEHRFYGIISQEYMKLDQLNYLSSQQALADLVSFHAYATKTFKLTEKNLWISFGCSYPGALTAWFRLKYPHLVHGAVSSSGPVRAAANFREYNEVVTSAFGDPVALGSEQCVSRIKSAFQAVGTMLANEQWSELQQAFNICLPLTDINDRKMFASTLQDTFMGAAQYNVLYASTRPTVGGICNIMTNESFSDPLDALKAVYFKHVVSGPTCTDASYSNFINFYRNDSHVTSTRPWLYQTCTEYGYYQTCDADTNCMFLDLVDLDWWLQVCKDIFGVELGSEVLDHVDFTNSYYGADKPWGSRIVFANGDLDPWHALGVKENLAESMKAVMIRGGSHCQDTRATTSYDTEALKAGRIAIKNEVKKWLASPGYYQPEPEECPSSADPLGRSFQPTLIMLGVFLGGCLKR</sequence>
<evidence type="ECO:0000256" key="1">
    <source>
        <dbReference type="ARBA" id="ARBA00011079"/>
    </source>
</evidence>
<keyword evidence="8" id="KW-1185">Reference proteome</keyword>
<keyword evidence="3 6" id="KW-0732">Signal</keyword>
<dbReference type="GO" id="GO:0005764">
    <property type="term" value="C:lysosome"/>
    <property type="evidence" value="ECO:0007669"/>
    <property type="project" value="TreeGrafter"/>
</dbReference>
<proteinExistence type="inferred from homology"/>
<feature type="signal peptide" evidence="6">
    <location>
        <begin position="1"/>
        <end position="20"/>
    </location>
</feature>
<evidence type="ECO:0000313" key="8">
    <source>
        <dbReference type="Proteomes" id="UP000887568"/>
    </source>
</evidence>
<dbReference type="Gene3D" id="1.20.120.980">
    <property type="entry name" value="Serine carboxypeptidase S28, SKS domain"/>
    <property type="match status" value="1"/>
</dbReference>
<dbReference type="InterPro" id="IPR008758">
    <property type="entry name" value="Peptidase_S28"/>
</dbReference>
<keyword evidence="2" id="KW-0645">Protease</keyword>
<dbReference type="InterPro" id="IPR042269">
    <property type="entry name" value="Ser_carbopepase_S28_SKS"/>
</dbReference>
<evidence type="ECO:0000313" key="7">
    <source>
        <dbReference type="EnsemblMetazoa" id="XP_038049369.1"/>
    </source>
</evidence>
<dbReference type="Gene3D" id="3.40.50.1820">
    <property type="entry name" value="alpha/beta hydrolase"/>
    <property type="match status" value="1"/>
</dbReference>
<keyword evidence="4" id="KW-0378">Hydrolase</keyword>
<evidence type="ECO:0000256" key="4">
    <source>
        <dbReference type="ARBA" id="ARBA00022801"/>
    </source>
</evidence>
<dbReference type="Pfam" id="PF05577">
    <property type="entry name" value="Peptidase_S28"/>
    <property type="match status" value="1"/>
</dbReference>
<protein>
    <recommendedName>
        <fullName evidence="9">Serine protease K12H4.7</fullName>
    </recommendedName>
</protein>
<dbReference type="GO" id="GO:0070008">
    <property type="term" value="F:serine-type exopeptidase activity"/>
    <property type="evidence" value="ECO:0007669"/>
    <property type="project" value="InterPro"/>
</dbReference>
<feature type="chain" id="PRO_5036873176" description="Serine protease K12H4.7" evidence="6">
    <location>
        <begin position="21"/>
        <end position="537"/>
    </location>
</feature>
<dbReference type="PANTHER" id="PTHR11010:SF11">
    <property type="entry name" value="THYMUS-SPECIFIC SERINE PROTEASE"/>
    <property type="match status" value="1"/>
</dbReference>
<dbReference type="Proteomes" id="UP000887568">
    <property type="component" value="Unplaced"/>
</dbReference>
<dbReference type="PANTHER" id="PTHR11010">
    <property type="entry name" value="PROTEASE S28 PRO-X CARBOXYPEPTIDASE-RELATED"/>
    <property type="match status" value="1"/>
</dbReference>
<dbReference type="AlphaFoldDB" id="A0A913ZCX3"/>
<name>A0A913ZCX3_PATMI</name>
<dbReference type="GO" id="GO:0008239">
    <property type="term" value="F:dipeptidyl-peptidase activity"/>
    <property type="evidence" value="ECO:0007669"/>
    <property type="project" value="TreeGrafter"/>
</dbReference>
<dbReference type="EnsemblMetazoa" id="XM_038193441.1">
    <property type="protein sequence ID" value="XP_038049369.1"/>
    <property type="gene ID" value="LOC119722993"/>
</dbReference>
<evidence type="ECO:0000256" key="6">
    <source>
        <dbReference type="SAM" id="SignalP"/>
    </source>
</evidence>
<comment type="similarity">
    <text evidence="1">Belongs to the peptidase S28 family.</text>
</comment>
<dbReference type="RefSeq" id="XP_038049369.1">
    <property type="nucleotide sequence ID" value="XM_038193441.1"/>
</dbReference>
<dbReference type="InterPro" id="IPR029058">
    <property type="entry name" value="AB_hydrolase_fold"/>
</dbReference>
<dbReference type="SUPFAM" id="SSF53474">
    <property type="entry name" value="alpha/beta-Hydrolases"/>
    <property type="match status" value="1"/>
</dbReference>
<evidence type="ECO:0000256" key="2">
    <source>
        <dbReference type="ARBA" id="ARBA00022670"/>
    </source>
</evidence>
<dbReference type="OMA" id="CERFDVY"/>
<reference evidence="7" key="1">
    <citation type="submission" date="2022-11" db="UniProtKB">
        <authorList>
            <consortium name="EnsemblMetazoa"/>
        </authorList>
    </citation>
    <scope>IDENTIFICATION</scope>
</reference>
<evidence type="ECO:0000256" key="5">
    <source>
        <dbReference type="ARBA" id="ARBA00023180"/>
    </source>
</evidence>
<dbReference type="GO" id="GO:0005768">
    <property type="term" value="C:endosome"/>
    <property type="evidence" value="ECO:0007669"/>
    <property type="project" value="TreeGrafter"/>
</dbReference>
<accession>A0A913ZCX3</accession>
<keyword evidence="5" id="KW-0325">Glycoprotein</keyword>
<organism evidence="7 8">
    <name type="scientific">Patiria miniata</name>
    <name type="common">Bat star</name>
    <name type="synonym">Asterina miniata</name>
    <dbReference type="NCBI Taxonomy" id="46514"/>
    <lineage>
        <taxon>Eukaryota</taxon>
        <taxon>Metazoa</taxon>
        <taxon>Echinodermata</taxon>
        <taxon>Eleutherozoa</taxon>
        <taxon>Asterozoa</taxon>
        <taxon>Asteroidea</taxon>
        <taxon>Valvatacea</taxon>
        <taxon>Valvatida</taxon>
        <taxon>Asterinidae</taxon>
        <taxon>Patiria</taxon>
    </lineage>
</organism>
<dbReference type="OrthoDB" id="1735038at2759"/>
<dbReference type="GeneID" id="119722993"/>
<evidence type="ECO:0000256" key="3">
    <source>
        <dbReference type="ARBA" id="ARBA00022729"/>
    </source>
</evidence>
<evidence type="ECO:0008006" key="9">
    <source>
        <dbReference type="Google" id="ProtNLM"/>
    </source>
</evidence>
<dbReference type="GO" id="GO:0006508">
    <property type="term" value="P:proteolysis"/>
    <property type="evidence" value="ECO:0007669"/>
    <property type="project" value="UniProtKB-KW"/>
</dbReference>